<comment type="caution">
    <text evidence="4">The sequence shown here is derived from an EMBL/GenBank/DDBJ whole genome shotgun (WGS) entry which is preliminary data.</text>
</comment>
<dbReference type="SUPFAM" id="SSF48452">
    <property type="entry name" value="TPR-like"/>
    <property type="match status" value="1"/>
</dbReference>
<proteinExistence type="predicted"/>
<evidence type="ECO:0000259" key="3">
    <source>
        <dbReference type="Pfam" id="PF00144"/>
    </source>
</evidence>
<dbReference type="InterPro" id="IPR012338">
    <property type="entry name" value="Beta-lactam/transpept-like"/>
</dbReference>
<dbReference type="PANTHER" id="PTHR46825:SF11">
    <property type="entry name" value="PENICILLIN-BINDING PROTEIN 4"/>
    <property type="match status" value="1"/>
</dbReference>
<accession>A0A2M9C9L3</accession>
<evidence type="ECO:0000313" key="5">
    <source>
        <dbReference type="Proteomes" id="UP000228740"/>
    </source>
</evidence>
<dbReference type="Pfam" id="PF00144">
    <property type="entry name" value="Beta-lactamase"/>
    <property type="match status" value="1"/>
</dbReference>
<dbReference type="RefSeq" id="WP_100376226.1">
    <property type="nucleotide sequence ID" value="NZ_PGFD01000001.1"/>
</dbReference>
<organism evidence="4 5">
    <name type="scientific">Chryseobacterium geocarposphaerae</name>
    <dbReference type="NCBI Taxonomy" id="1416776"/>
    <lineage>
        <taxon>Bacteria</taxon>
        <taxon>Pseudomonadati</taxon>
        <taxon>Bacteroidota</taxon>
        <taxon>Flavobacteriia</taxon>
        <taxon>Flavobacteriales</taxon>
        <taxon>Weeksellaceae</taxon>
        <taxon>Chryseobacterium group</taxon>
        <taxon>Chryseobacterium</taxon>
    </lineage>
</organism>
<dbReference type="Gene3D" id="1.25.40.10">
    <property type="entry name" value="Tetratricopeptide repeat domain"/>
    <property type="match status" value="1"/>
</dbReference>
<name>A0A2M9C9L3_9FLAO</name>
<comment type="subcellular location">
    <subcellularLocation>
        <location evidence="1">Membrane</location>
    </subcellularLocation>
</comment>
<dbReference type="OrthoDB" id="9793489at2"/>
<dbReference type="Gene3D" id="3.40.710.10">
    <property type="entry name" value="DD-peptidase/beta-lactamase superfamily"/>
    <property type="match status" value="1"/>
</dbReference>
<reference evidence="4 5" key="1">
    <citation type="submission" date="2017-11" db="EMBL/GenBank/DDBJ databases">
        <title>Genomic Encyclopedia of Archaeal and Bacterial Type Strains, Phase II (KMG-II): From Individual Species to Whole Genera.</title>
        <authorList>
            <person name="Goeker M."/>
        </authorList>
    </citation>
    <scope>NUCLEOTIDE SEQUENCE [LARGE SCALE GENOMIC DNA]</scope>
    <source>
        <strain evidence="4 5">DSM 27617</strain>
    </source>
</reference>
<dbReference type="AlphaFoldDB" id="A0A2M9C9L3"/>
<dbReference type="Proteomes" id="UP000228740">
    <property type="component" value="Unassembled WGS sequence"/>
</dbReference>
<keyword evidence="5" id="KW-1185">Reference proteome</keyword>
<gene>
    <name evidence="4" type="ORF">CLV73_1536</name>
</gene>
<dbReference type="InterPro" id="IPR011990">
    <property type="entry name" value="TPR-like_helical_dom_sf"/>
</dbReference>
<sequence>MRNYKLKLLPVIIVFCLSFAHFVYAQKPGINIIELNQQLKKLEKENYLSGVVLIAKNGQPIYKEAFGFANLADSIPNKTNTKFNLASMNKMFTAMAVLQLAEAGKVSLHDKVGKYLTDFPNQSIADSVTIHQLLTHTSGMGNFWAEHEKSAKEKFRTVADYLPLFIDQKLAFRPGSDFLYSNSGYMVLGLIIEKITGKSYFDFVKENIYMPAKMLDTDAYELDEAVPNLATGYTMSTEKPGQWKNNIFSNVVKGTPAGGGYSTADDLLKFANAIQNNILLNKESVKLYTTGKVKYREGMYAYGIIENIINGHRMIGHTGGHLGIANELMIFPDSGYTVVILTNGEVENYWEVSNLIKKQLAGSTPSIDNFFYTKEMIKQACDRGYEAAIIKIKSNPKKNLRENLIERYGYKLLFEKKYNQAIDLFKLNIYTFPGSAYGYYNISEAYRLSGRKDEAIKFLKIYIEKEPGDKEALLKYEGLKNPK</sequence>
<dbReference type="PANTHER" id="PTHR46825">
    <property type="entry name" value="D-ALANYL-D-ALANINE-CARBOXYPEPTIDASE/ENDOPEPTIDASE AMPH"/>
    <property type="match status" value="1"/>
</dbReference>
<evidence type="ECO:0000256" key="1">
    <source>
        <dbReference type="ARBA" id="ARBA00004370"/>
    </source>
</evidence>
<protein>
    <submittedName>
        <fullName evidence="4">CubicO group peptidase (Beta-lactamase class C family)</fullName>
    </submittedName>
</protein>
<dbReference type="InterPro" id="IPR050491">
    <property type="entry name" value="AmpC-like"/>
</dbReference>
<feature type="domain" description="Beta-lactamase-related" evidence="3">
    <location>
        <begin position="44"/>
        <end position="347"/>
    </location>
</feature>
<dbReference type="GO" id="GO:0016020">
    <property type="term" value="C:membrane"/>
    <property type="evidence" value="ECO:0007669"/>
    <property type="project" value="UniProtKB-SubCell"/>
</dbReference>
<dbReference type="SUPFAM" id="SSF56601">
    <property type="entry name" value="beta-lactamase/transpeptidase-like"/>
    <property type="match status" value="1"/>
</dbReference>
<evidence type="ECO:0000256" key="2">
    <source>
        <dbReference type="ARBA" id="ARBA00023136"/>
    </source>
</evidence>
<dbReference type="InterPro" id="IPR001466">
    <property type="entry name" value="Beta-lactam-related"/>
</dbReference>
<keyword evidence="2" id="KW-0472">Membrane</keyword>
<evidence type="ECO:0000313" key="4">
    <source>
        <dbReference type="EMBL" id="PJJ67521.1"/>
    </source>
</evidence>
<dbReference type="EMBL" id="PGFD01000001">
    <property type="protein sequence ID" value="PJJ67521.1"/>
    <property type="molecule type" value="Genomic_DNA"/>
</dbReference>